<reference evidence="2" key="1">
    <citation type="submission" date="2022-08" db="UniProtKB">
        <authorList>
            <consortium name="EnsemblMetazoa"/>
        </authorList>
    </citation>
    <scope>IDENTIFICATION</scope>
    <source>
        <strain evidence="2">05x7-T-G4-1.051#20</strain>
    </source>
</reference>
<dbReference type="OMA" id="PAPCCIG"/>
<dbReference type="GO" id="GO:0005576">
    <property type="term" value="C:extracellular region"/>
    <property type="evidence" value="ECO:0007669"/>
    <property type="project" value="InterPro"/>
</dbReference>
<dbReference type="EnsemblMetazoa" id="G3497.1">
    <property type="protein sequence ID" value="G3497.1:cds"/>
    <property type="gene ID" value="G3497"/>
</dbReference>
<dbReference type="PANTHER" id="PTHR10697">
    <property type="entry name" value="MAMMALIAN EPENDYMIN-RELATED PROTEIN 1"/>
    <property type="match status" value="1"/>
</dbReference>
<organism evidence="2 3">
    <name type="scientific">Magallana gigas</name>
    <name type="common">Pacific oyster</name>
    <name type="synonym">Crassostrea gigas</name>
    <dbReference type="NCBI Taxonomy" id="29159"/>
    <lineage>
        <taxon>Eukaryota</taxon>
        <taxon>Metazoa</taxon>
        <taxon>Spiralia</taxon>
        <taxon>Lophotrochozoa</taxon>
        <taxon>Mollusca</taxon>
        <taxon>Bivalvia</taxon>
        <taxon>Autobranchia</taxon>
        <taxon>Pteriomorphia</taxon>
        <taxon>Ostreida</taxon>
        <taxon>Ostreoidea</taxon>
        <taxon>Ostreidae</taxon>
        <taxon>Magallana</taxon>
    </lineage>
</organism>
<dbReference type="EnsemblMetazoa" id="G3497.11">
    <property type="protein sequence ID" value="G3497.11:cds"/>
    <property type="gene ID" value="G3497"/>
</dbReference>
<sequence>MSLCALLIFAVPVVLSKAAGPAPCCIGKQFSAYIDETGGQPTASGGKFIDQQLYLQFDYTNKRTYVEGTLILPTGPLAYKVVNDYAANVTYSFTNGACYTMGPPSFPLQDPCQLSTARYVGTSQLGSPSHHITVNTYQLDLGDLSVKAVLSADGSCTPIMESLVGNMGGVAEQLTLFFSNYTRGLTQESVFNFDRSTCGPLPSAPTA</sequence>
<accession>A0A8W8MX11</accession>
<dbReference type="OrthoDB" id="10070532at2759"/>
<dbReference type="PANTHER" id="PTHR10697:SF13">
    <property type="entry name" value="RICIN B LECTIN DOMAIN-CONTAINING PROTEIN"/>
    <property type="match status" value="1"/>
</dbReference>
<proteinExistence type="predicted"/>
<dbReference type="GO" id="GO:0005764">
    <property type="term" value="C:lysosome"/>
    <property type="evidence" value="ECO:0007669"/>
    <property type="project" value="TreeGrafter"/>
</dbReference>
<feature type="signal peptide" evidence="1">
    <location>
        <begin position="1"/>
        <end position="18"/>
    </location>
</feature>
<feature type="chain" id="PRO_5042431960" evidence="1">
    <location>
        <begin position="19"/>
        <end position="207"/>
    </location>
</feature>
<keyword evidence="3" id="KW-1185">Reference proteome</keyword>
<dbReference type="GeneID" id="105336475"/>
<name>A0A8W8MX11_MAGGI</name>
<evidence type="ECO:0000313" key="2">
    <source>
        <dbReference type="EnsemblMetazoa" id="G3497.8:cds"/>
    </source>
</evidence>
<dbReference type="EnsemblMetazoa" id="G3497.8">
    <property type="protein sequence ID" value="G3497.8:cds"/>
    <property type="gene ID" value="G3497"/>
</dbReference>
<evidence type="ECO:0000256" key="1">
    <source>
        <dbReference type="SAM" id="SignalP"/>
    </source>
</evidence>
<dbReference type="RefSeq" id="XP_011439101.2">
    <property type="nucleotide sequence ID" value="XM_011440799.4"/>
</dbReference>
<dbReference type="GO" id="GO:0005509">
    <property type="term" value="F:calcium ion binding"/>
    <property type="evidence" value="ECO:0007669"/>
    <property type="project" value="InterPro"/>
</dbReference>
<dbReference type="InterPro" id="IPR001299">
    <property type="entry name" value="Ependymin"/>
</dbReference>
<dbReference type="GO" id="GO:0007160">
    <property type="term" value="P:cell-matrix adhesion"/>
    <property type="evidence" value="ECO:0007669"/>
    <property type="project" value="InterPro"/>
</dbReference>
<protein>
    <submittedName>
        <fullName evidence="2">Uncharacterized protein</fullName>
    </submittedName>
</protein>
<evidence type="ECO:0000313" key="3">
    <source>
        <dbReference type="Proteomes" id="UP000005408"/>
    </source>
</evidence>
<keyword evidence="1" id="KW-0732">Signal</keyword>
<dbReference type="AlphaFoldDB" id="A0A8W8MX11"/>
<dbReference type="Proteomes" id="UP000005408">
    <property type="component" value="Unassembled WGS sequence"/>
</dbReference>
<dbReference type="KEGG" id="crg:105336475"/>